<keyword evidence="4" id="KW-1185">Reference proteome</keyword>
<evidence type="ECO:0000259" key="2">
    <source>
        <dbReference type="Pfam" id="PF06110"/>
    </source>
</evidence>
<dbReference type="GeneID" id="85492682"/>
<dbReference type="PANTHER" id="PTHR12452:SF0">
    <property type="entry name" value="THIOREDOXIN DOMAIN-CONTAINING PROTEIN 17"/>
    <property type="match status" value="1"/>
</dbReference>
<dbReference type="Gene3D" id="3.40.30.10">
    <property type="entry name" value="Glutaredoxin"/>
    <property type="match status" value="1"/>
</dbReference>
<dbReference type="InterPro" id="IPR036249">
    <property type="entry name" value="Thioredoxin-like_sf"/>
</dbReference>
<dbReference type="KEGG" id="ccac:CcaHIS019_0201730"/>
<dbReference type="PANTHER" id="PTHR12452">
    <property type="entry name" value="42-9-9 PROTEIN-RELATED"/>
    <property type="match status" value="1"/>
</dbReference>
<dbReference type="InterPro" id="IPR010357">
    <property type="entry name" value="TXNDC17_dom"/>
</dbReference>
<evidence type="ECO:0000313" key="4">
    <source>
        <dbReference type="Proteomes" id="UP001233271"/>
    </source>
</evidence>
<accession>A0AA48I0E2</accession>
<dbReference type="RefSeq" id="XP_060454077.1">
    <property type="nucleotide sequence ID" value="XM_060597155.1"/>
</dbReference>
<dbReference type="GO" id="GO:0005829">
    <property type="term" value="C:cytosol"/>
    <property type="evidence" value="ECO:0007669"/>
    <property type="project" value="TreeGrafter"/>
</dbReference>
<organism evidence="3 4">
    <name type="scientific">Cutaneotrichosporon cavernicola</name>
    <dbReference type="NCBI Taxonomy" id="279322"/>
    <lineage>
        <taxon>Eukaryota</taxon>
        <taxon>Fungi</taxon>
        <taxon>Dikarya</taxon>
        <taxon>Basidiomycota</taxon>
        <taxon>Agaricomycotina</taxon>
        <taxon>Tremellomycetes</taxon>
        <taxon>Trichosporonales</taxon>
        <taxon>Trichosporonaceae</taxon>
        <taxon>Cutaneotrichosporon</taxon>
    </lineage>
</organism>
<proteinExistence type="inferred from homology"/>
<dbReference type="GO" id="GO:0047134">
    <property type="term" value="F:protein-disulfide reductase [NAD(P)H] activity"/>
    <property type="evidence" value="ECO:0007669"/>
    <property type="project" value="InterPro"/>
</dbReference>
<protein>
    <recommendedName>
        <fullName evidence="2">Thioredoxin domain-containing protein</fullName>
    </recommendedName>
</protein>
<gene>
    <name evidence="3" type="ORF">CcaverHIS019_0201730</name>
</gene>
<dbReference type="AlphaFoldDB" id="A0AA48I0E2"/>
<dbReference type="Pfam" id="PF06110">
    <property type="entry name" value="TXD17-like_Trx"/>
    <property type="match status" value="1"/>
</dbReference>
<dbReference type="InterPro" id="IPR045108">
    <property type="entry name" value="TXNDC17-like"/>
</dbReference>
<dbReference type="SUPFAM" id="SSF52833">
    <property type="entry name" value="Thioredoxin-like"/>
    <property type="match status" value="1"/>
</dbReference>
<feature type="domain" description="Thioredoxin" evidence="2">
    <location>
        <begin position="22"/>
        <end position="110"/>
    </location>
</feature>
<reference evidence="3" key="1">
    <citation type="journal article" date="2023" name="BMC Genomics">
        <title>Chromosome-level genome assemblies of Cutaneotrichosporon spp. (Trichosporonales, Basidiomycota) reveal imbalanced evolution between nucleotide sequences and chromosome synteny.</title>
        <authorList>
            <person name="Kobayashi Y."/>
            <person name="Kayamori A."/>
            <person name="Aoki K."/>
            <person name="Shiwa Y."/>
            <person name="Matsutani M."/>
            <person name="Fujita N."/>
            <person name="Sugita T."/>
            <person name="Iwasaki W."/>
            <person name="Tanaka N."/>
            <person name="Takashima M."/>
        </authorList>
    </citation>
    <scope>NUCLEOTIDE SEQUENCE</scope>
    <source>
        <strain evidence="3">HIS019</strain>
    </source>
</reference>
<name>A0AA48I0E2_9TREE</name>
<comment type="similarity">
    <text evidence="1">Belongs to the thioredoxin family.</text>
</comment>
<dbReference type="EMBL" id="AP028213">
    <property type="protein sequence ID" value="BEI88811.1"/>
    <property type="molecule type" value="Genomic_DNA"/>
</dbReference>
<sequence>MPLLKSTYPHTINALRGPTAGRTFLLFYSNIVNGQMWCPDCRDVEGIVEDAFDADDKPTCAIIWVERDEWKKPNGAERVQWNLTGLPTIIRFEGGNETARLVEGEMLDNSRWRAFLDGK</sequence>
<dbReference type="Proteomes" id="UP001233271">
    <property type="component" value="Chromosome 2"/>
</dbReference>
<evidence type="ECO:0000256" key="1">
    <source>
        <dbReference type="ARBA" id="ARBA00008987"/>
    </source>
</evidence>
<evidence type="ECO:0000313" key="3">
    <source>
        <dbReference type="EMBL" id="BEI88811.1"/>
    </source>
</evidence>